<dbReference type="GO" id="GO:0005886">
    <property type="term" value="C:plasma membrane"/>
    <property type="evidence" value="ECO:0007669"/>
    <property type="project" value="TreeGrafter"/>
</dbReference>
<dbReference type="PANTHER" id="PTHR13018">
    <property type="entry name" value="PROBABLE MEMBRANE PROTEIN DUF221-RELATED"/>
    <property type="match status" value="1"/>
</dbReference>
<feature type="compositionally biased region" description="Polar residues" evidence="1">
    <location>
        <begin position="90"/>
        <end position="102"/>
    </location>
</feature>
<feature type="compositionally biased region" description="Basic and acidic residues" evidence="1">
    <location>
        <begin position="1273"/>
        <end position="1288"/>
    </location>
</feature>
<evidence type="ECO:0000259" key="3">
    <source>
        <dbReference type="Pfam" id="PF02714"/>
    </source>
</evidence>
<organism evidence="4 5">
    <name type="scientific">Pterulicium gracile</name>
    <dbReference type="NCBI Taxonomy" id="1884261"/>
    <lineage>
        <taxon>Eukaryota</taxon>
        <taxon>Fungi</taxon>
        <taxon>Dikarya</taxon>
        <taxon>Basidiomycota</taxon>
        <taxon>Agaricomycotina</taxon>
        <taxon>Agaricomycetes</taxon>
        <taxon>Agaricomycetidae</taxon>
        <taxon>Agaricales</taxon>
        <taxon>Pleurotineae</taxon>
        <taxon>Pterulaceae</taxon>
        <taxon>Pterulicium</taxon>
    </lineage>
</organism>
<gene>
    <name evidence="4" type="ORF">BDV98DRAFT_557831</name>
</gene>
<feature type="transmembrane region" description="Helical" evidence="2">
    <location>
        <begin position="1159"/>
        <end position="1177"/>
    </location>
</feature>
<evidence type="ECO:0000313" key="5">
    <source>
        <dbReference type="Proteomes" id="UP000305067"/>
    </source>
</evidence>
<feature type="transmembrane region" description="Helical" evidence="2">
    <location>
        <begin position="1073"/>
        <end position="1097"/>
    </location>
</feature>
<feature type="region of interest" description="Disordered" evidence="1">
    <location>
        <begin position="14"/>
        <end position="102"/>
    </location>
</feature>
<accession>A0A5C3R2L8</accession>
<proteinExistence type="predicted"/>
<feature type="compositionally biased region" description="Low complexity" evidence="1">
    <location>
        <begin position="61"/>
        <end position="82"/>
    </location>
</feature>
<feature type="region of interest" description="Disordered" evidence="1">
    <location>
        <begin position="461"/>
        <end position="483"/>
    </location>
</feature>
<feature type="transmembrane region" description="Helical" evidence="2">
    <location>
        <begin position="933"/>
        <end position="960"/>
    </location>
</feature>
<name>A0A5C3R2L8_9AGAR</name>
<feature type="region of interest" description="Disordered" evidence="1">
    <location>
        <begin position="244"/>
        <end position="266"/>
    </location>
</feature>
<evidence type="ECO:0000256" key="1">
    <source>
        <dbReference type="SAM" id="MobiDB-lite"/>
    </source>
</evidence>
<feature type="transmembrane region" description="Helical" evidence="2">
    <location>
        <begin position="980"/>
        <end position="1007"/>
    </location>
</feature>
<feature type="transmembrane region" description="Helical" evidence="2">
    <location>
        <begin position="275"/>
        <end position="298"/>
    </location>
</feature>
<dbReference type="InterPro" id="IPR045122">
    <property type="entry name" value="Csc1-like"/>
</dbReference>
<dbReference type="OrthoDB" id="2591106at2759"/>
<keyword evidence="5" id="KW-1185">Reference proteome</keyword>
<protein>
    <recommendedName>
        <fullName evidence="3">CSC1/OSCA1-like 7TM region domain-containing protein</fullName>
    </recommendedName>
</protein>
<dbReference type="Proteomes" id="UP000305067">
    <property type="component" value="Unassembled WGS sequence"/>
</dbReference>
<feature type="transmembrane region" description="Helical" evidence="2">
    <location>
        <begin position="1027"/>
        <end position="1053"/>
    </location>
</feature>
<dbReference type="Pfam" id="PF02714">
    <property type="entry name" value="RSN1_7TM"/>
    <property type="match status" value="1"/>
</dbReference>
<sequence length="1425" mass="153790">MEHYDLYPNLTVLRARSGDTPPPWCNGAEKREYHSCETSKTYNSDGHGQPTKSPGGHEGPGSEPGASSSKEGAGSEPSASSSTVIDSDDGTGSTITPATSDTGAETSWITTVVSSFPTTVSDDYTTFTTFTETTFTTTAIPSSLFSGSESMSTPSPTSITQNGGIQAVCLGSGMDMQAKGVVATLVLPTALGLLVWLLFAILRPRFRQVYALREWFIPPDARPRPLSSSFFSFLFPPVPLKPAFPSDSDASNDDPTTPGRGADTFPSDEQLSQRVLWVAFTVALGWTILAAGLMPLYLVNTTCLADGSTSSSSRSGSYSTLENLSILRLLNFLESDPEVTFSSGANSGLLVTRDLIGGPPESDSNGRIRVIILTVLTILLGVLPALVKILREHRRMVNYRDLWAEIKCEGLEMGWLSAKHAPGFKGWGEKQLKVFISGVGLSSSLDGSATGVGRKGSKKWFGADANSRNDNGVRGTDTDRDISPGEEAHLQVDIKSLFTIGETHKLAHLIDERDEILENLEIAEARYISSFKITTPDPSLADVSMMGRDKQSADKLKISRPRALTDKRKRTANPAYGSSSLTSTSFIAPSQYYKLRSPQGVSGGRFTTSSSLHLAGRYDAEEERIRKDSKASHTRMNRRTGEEPTLTTSISSRIIGTRFQEISRNSKYGILPMGSRVGVGETGELGPVDEYGMWEGYDADIPDYTKFGPNFRERSMAERSSAGFAGVGANGRVTGPAAEEWVNVAGKEAAPDVNGPGPQSDWNGGPPSVFSRMSASWRGRGGYSAPRESFPRRKSRGVTGLRNEVEADEDIPPPHERLQPAAPFVRPLTGLDFDHLGSVYADIRTWRSRLKTINLEIAEAQRQSYNDLAEGRGIKGWLLIGRGLQHVPSVELIHGRAKEDVRWDILQRGGVLGEDEEGESHESGGGASWTDSAVMWCVVAIVVLLLLAGLTASIGLALAGAPDVTTYLPFLGPLSGTSSLWAGVATTLAPAVAAVVFITLSIGFIHWAANLKGTPSVSAGQLLTFKLVFAVLCAISTACVVVVGALLFTVPNFNPSEGLQRPESNSRVLAEGAIYMSILAFSIVITVAFIVPGIFLLQPHRLWRVVKTERSAITPRQRFRAMYPRSFDPTYATGASILGITFASTFAVIFPLMAPAVCLLLLLTLVAHRFLVGYVYARNRSQTGGLVEIWLLKRFGTLLAFQPLLLGLVLLSRQFWIEAGVLLGTALLVVIFVEIFTARVERRHSKSFSPSPITKDSLDKFGQAMTTRVGKGKGREESGLDSSQEERTTTQLSGNGRTRGSMASVLEMMSLTLAVMPAPSKSRAPVPLQTEGLDDLTATERAARTHPDTPPHLPPLPFTEHAEEMSSILYAPELIAPPPIIWLPNDSAGVARSEAVDLQKYHDLKVAIDVRTVSRAADEADRLGT</sequence>
<feature type="compositionally biased region" description="Polar residues" evidence="1">
    <location>
        <begin position="38"/>
        <end position="52"/>
    </location>
</feature>
<feature type="region of interest" description="Disordered" evidence="1">
    <location>
        <begin position="1267"/>
        <end position="1299"/>
    </location>
</feature>
<feature type="compositionally biased region" description="Polar residues" evidence="1">
    <location>
        <begin position="1289"/>
        <end position="1298"/>
    </location>
</feature>
<dbReference type="STRING" id="1884261.A0A5C3R2L8"/>
<evidence type="ECO:0000256" key="2">
    <source>
        <dbReference type="SAM" id="Phobius"/>
    </source>
</evidence>
<evidence type="ECO:0000313" key="4">
    <source>
        <dbReference type="EMBL" id="TFL07410.1"/>
    </source>
</evidence>
<keyword evidence="2" id="KW-0812">Transmembrane</keyword>
<keyword evidence="2" id="KW-0472">Membrane</keyword>
<feature type="compositionally biased region" description="Basic and acidic residues" evidence="1">
    <location>
        <begin position="28"/>
        <end position="37"/>
    </location>
</feature>
<feature type="transmembrane region" description="Helical" evidence="2">
    <location>
        <begin position="1215"/>
        <end position="1236"/>
    </location>
</feature>
<feature type="transmembrane region" description="Helical" evidence="2">
    <location>
        <begin position="368"/>
        <end position="390"/>
    </location>
</feature>
<dbReference type="InterPro" id="IPR003864">
    <property type="entry name" value="CSC1/OSCA1-like_7TM"/>
</dbReference>
<keyword evidence="2" id="KW-1133">Transmembrane helix</keyword>
<reference evidence="4 5" key="1">
    <citation type="journal article" date="2019" name="Nat. Ecol. Evol.">
        <title>Megaphylogeny resolves global patterns of mushroom evolution.</title>
        <authorList>
            <person name="Varga T."/>
            <person name="Krizsan K."/>
            <person name="Foldi C."/>
            <person name="Dima B."/>
            <person name="Sanchez-Garcia M."/>
            <person name="Sanchez-Ramirez S."/>
            <person name="Szollosi G.J."/>
            <person name="Szarkandi J.G."/>
            <person name="Papp V."/>
            <person name="Albert L."/>
            <person name="Andreopoulos W."/>
            <person name="Angelini C."/>
            <person name="Antonin V."/>
            <person name="Barry K.W."/>
            <person name="Bougher N.L."/>
            <person name="Buchanan P."/>
            <person name="Buyck B."/>
            <person name="Bense V."/>
            <person name="Catcheside P."/>
            <person name="Chovatia M."/>
            <person name="Cooper J."/>
            <person name="Damon W."/>
            <person name="Desjardin D."/>
            <person name="Finy P."/>
            <person name="Geml J."/>
            <person name="Haridas S."/>
            <person name="Hughes K."/>
            <person name="Justo A."/>
            <person name="Karasinski D."/>
            <person name="Kautmanova I."/>
            <person name="Kiss B."/>
            <person name="Kocsube S."/>
            <person name="Kotiranta H."/>
            <person name="LaButti K.M."/>
            <person name="Lechner B.E."/>
            <person name="Liimatainen K."/>
            <person name="Lipzen A."/>
            <person name="Lukacs Z."/>
            <person name="Mihaltcheva S."/>
            <person name="Morgado L.N."/>
            <person name="Niskanen T."/>
            <person name="Noordeloos M.E."/>
            <person name="Ohm R.A."/>
            <person name="Ortiz-Santana B."/>
            <person name="Ovrebo C."/>
            <person name="Racz N."/>
            <person name="Riley R."/>
            <person name="Savchenko A."/>
            <person name="Shiryaev A."/>
            <person name="Soop K."/>
            <person name="Spirin V."/>
            <person name="Szebenyi C."/>
            <person name="Tomsovsky M."/>
            <person name="Tulloss R.E."/>
            <person name="Uehling J."/>
            <person name="Grigoriev I.V."/>
            <person name="Vagvolgyi C."/>
            <person name="Papp T."/>
            <person name="Martin F.M."/>
            <person name="Miettinen O."/>
            <person name="Hibbett D.S."/>
            <person name="Nagy L.G."/>
        </authorList>
    </citation>
    <scope>NUCLEOTIDE SEQUENCE [LARGE SCALE GENOMIC DNA]</scope>
    <source>
        <strain evidence="4 5">CBS 309.79</strain>
    </source>
</reference>
<dbReference type="EMBL" id="ML178814">
    <property type="protein sequence ID" value="TFL07410.1"/>
    <property type="molecule type" value="Genomic_DNA"/>
</dbReference>
<feature type="domain" description="CSC1/OSCA1-like 7TM region" evidence="3">
    <location>
        <begin position="937"/>
        <end position="1208"/>
    </location>
</feature>
<feature type="region of interest" description="Disordered" evidence="1">
    <location>
        <begin position="618"/>
        <end position="647"/>
    </location>
</feature>
<feature type="transmembrane region" description="Helical" evidence="2">
    <location>
        <begin position="1130"/>
        <end position="1153"/>
    </location>
</feature>
<feature type="transmembrane region" description="Helical" evidence="2">
    <location>
        <begin position="181"/>
        <end position="202"/>
    </location>
</feature>
<feature type="transmembrane region" description="Helical" evidence="2">
    <location>
        <begin position="1189"/>
        <end position="1209"/>
    </location>
</feature>
<feature type="compositionally biased region" description="Basic and acidic residues" evidence="1">
    <location>
        <begin position="618"/>
        <end position="631"/>
    </location>
</feature>
<dbReference type="GO" id="GO:0005227">
    <property type="term" value="F:calcium-activated cation channel activity"/>
    <property type="evidence" value="ECO:0007669"/>
    <property type="project" value="InterPro"/>
</dbReference>